<keyword evidence="2" id="KW-1185">Reference proteome</keyword>
<sequence length="156" mass="17459">MSVPRLHGSHARTDWVPYSWAGLWDALRTQKHSLVSLNISYIVNRVQLGVAARFCPVYAWQIGTLGSFADFNELKQLRVPADPIISGPGIIQCLPVGLEYLNLLYDEVTETADLRCMETIVAVIASNMQTGRQIALLYLSSKDFLIQLYHVILLNA</sequence>
<name>A0A177CPX4_9PLEO</name>
<dbReference type="AlphaFoldDB" id="A0A177CPX4"/>
<evidence type="ECO:0000313" key="1">
    <source>
        <dbReference type="EMBL" id="OAG08998.1"/>
    </source>
</evidence>
<dbReference type="EMBL" id="KV441550">
    <property type="protein sequence ID" value="OAG08998.1"/>
    <property type="molecule type" value="Genomic_DNA"/>
</dbReference>
<gene>
    <name evidence="1" type="ORF">CC84DRAFT_599713</name>
</gene>
<dbReference type="RefSeq" id="XP_018039363.1">
    <property type="nucleotide sequence ID" value="XM_018186828.1"/>
</dbReference>
<reference evidence="1 2" key="1">
    <citation type="submission" date="2016-05" db="EMBL/GenBank/DDBJ databases">
        <title>Comparative analysis of secretome profiles of manganese(II)-oxidizing ascomycete fungi.</title>
        <authorList>
            <consortium name="DOE Joint Genome Institute"/>
            <person name="Zeiner C.A."/>
            <person name="Purvine S.O."/>
            <person name="Zink E.M."/>
            <person name="Wu S."/>
            <person name="Pasa-Tolic L."/>
            <person name="Chaput D.L."/>
            <person name="Haridas S."/>
            <person name="Grigoriev I.V."/>
            <person name="Santelli C.M."/>
            <person name="Hansel C.M."/>
        </authorList>
    </citation>
    <scope>NUCLEOTIDE SEQUENCE [LARGE SCALE GENOMIC DNA]</scope>
    <source>
        <strain evidence="1 2">AP3s5-JAC2a</strain>
    </source>
</reference>
<dbReference type="GeneID" id="28770314"/>
<accession>A0A177CPX4</accession>
<proteinExistence type="predicted"/>
<dbReference type="Proteomes" id="UP000077069">
    <property type="component" value="Unassembled WGS sequence"/>
</dbReference>
<organism evidence="1 2">
    <name type="scientific">Paraphaeosphaeria sporulosa</name>
    <dbReference type="NCBI Taxonomy" id="1460663"/>
    <lineage>
        <taxon>Eukaryota</taxon>
        <taxon>Fungi</taxon>
        <taxon>Dikarya</taxon>
        <taxon>Ascomycota</taxon>
        <taxon>Pezizomycotina</taxon>
        <taxon>Dothideomycetes</taxon>
        <taxon>Pleosporomycetidae</taxon>
        <taxon>Pleosporales</taxon>
        <taxon>Massarineae</taxon>
        <taxon>Didymosphaeriaceae</taxon>
        <taxon>Paraphaeosphaeria</taxon>
    </lineage>
</organism>
<dbReference type="InParanoid" id="A0A177CPX4"/>
<protein>
    <submittedName>
        <fullName evidence="1">Uncharacterized protein</fullName>
    </submittedName>
</protein>
<evidence type="ECO:0000313" key="2">
    <source>
        <dbReference type="Proteomes" id="UP000077069"/>
    </source>
</evidence>